<feature type="compositionally biased region" description="Low complexity" evidence="1">
    <location>
        <begin position="237"/>
        <end position="249"/>
    </location>
</feature>
<keyword evidence="3" id="KW-1185">Reference proteome</keyword>
<proteinExistence type="predicted"/>
<reference evidence="2 3" key="1">
    <citation type="journal article" date="2007" name="Nature">
        <title>Evolution of genes and genomes on the Drosophila phylogeny.</title>
        <authorList>
            <consortium name="Drosophila 12 Genomes Consortium"/>
            <person name="Clark A.G."/>
            <person name="Eisen M.B."/>
            <person name="Smith D.R."/>
            <person name="Bergman C.M."/>
            <person name="Oliver B."/>
            <person name="Markow T.A."/>
            <person name="Kaufman T.C."/>
            <person name="Kellis M."/>
            <person name="Gelbart W."/>
            <person name="Iyer V.N."/>
            <person name="Pollard D.A."/>
            <person name="Sackton T.B."/>
            <person name="Larracuente A.M."/>
            <person name="Singh N.D."/>
            <person name="Abad J.P."/>
            <person name="Abt D.N."/>
            <person name="Adryan B."/>
            <person name="Aguade M."/>
            <person name="Akashi H."/>
            <person name="Anderson W.W."/>
            <person name="Aquadro C.F."/>
            <person name="Ardell D.H."/>
            <person name="Arguello R."/>
            <person name="Artieri C.G."/>
            <person name="Barbash D.A."/>
            <person name="Barker D."/>
            <person name="Barsanti P."/>
            <person name="Batterham P."/>
            <person name="Batzoglou S."/>
            <person name="Begun D."/>
            <person name="Bhutkar A."/>
            <person name="Blanco E."/>
            <person name="Bosak S.A."/>
            <person name="Bradley R.K."/>
            <person name="Brand A.D."/>
            <person name="Brent M.R."/>
            <person name="Brooks A.N."/>
            <person name="Brown R.H."/>
            <person name="Butlin R.K."/>
            <person name="Caggese C."/>
            <person name="Calvi B.R."/>
            <person name="Bernardo de Carvalho A."/>
            <person name="Caspi A."/>
            <person name="Castrezana S."/>
            <person name="Celniker S.E."/>
            <person name="Chang J.L."/>
            <person name="Chapple C."/>
            <person name="Chatterji S."/>
            <person name="Chinwalla A."/>
            <person name="Civetta A."/>
            <person name="Clifton S.W."/>
            <person name="Comeron J.M."/>
            <person name="Costello J.C."/>
            <person name="Coyne J.A."/>
            <person name="Daub J."/>
            <person name="David R.G."/>
            <person name="Delcher A.L."/>
            <person name="Delehaunty K."/>
            <person name="Do C.B."/>
            <person name="Ebling H."/>
            <person name="Edwards K."/>
            <person name="Eickbush T."/>
            <person name="Evans J.D."/>
            <person name="Filipski A."/>
            <person name="Findeiss S."/>
            <person name="Freyhult E."/>
            <person name="Fulton L."/>
            <person name="Fulton R."/>
            <person name="Garcia A.C."/>
            <person name="Gardiner A."/>
            <person name="Garfield D.A."/>
            <person name="Garvin B.E."/>
            <person name="Gibson G."/>
            <person name="Gilbert D."/>
            <person name="Gnerre S."/>
            <person name="Godfrey J."/>
            <person name="Good R."/>
            <person name="Gotea V."/>
            <person name="Gravely B."/>
            <person name="Greenberg A.J."/>
            <person name="Griffiths-Jones S."/>
            <person name="Gross S."/>
            <person name="Guigo R."/>
            <person name="Gustafson E.A."/>
            <person name="Haerty W."/>
            <person name="Hahn M.W."/>
            <person name="Halligan D.L."/>
            <person name="Halpern A.L."/>
            <person name="Halter G.M."/>
            <person name="Han M.V."/>
            <person name="Heger A."/>
            <person name="Hillier L."/>
            <person name="Hinrichs A.S."/>
            <person name="Holmes I."/>
            <person name="Hoskins R.A."/>
            <person name="Hubisz M.J."/>
            <person name="Hultmark D."/>
            <person name="Huntley M.A."/>
            <person name="Jaffe D.B."/>
            <person name="Jagadeeshan S."/>
            <person name="Jeck W.R."/>
            <person name="Johnson J."/>
            <person name="Jones C.D."/>
            <person name="Jordan W.C."/>
            <person name="Karpen G.H."/>
            <person name="Kataoka E."/>
            <person name="Keightley P.D."/>
            <person name="Kheradpour P."/>
            <person name="Kirkness E.F."/>
            <person name="Koerich L.B."/>
            <person name="Kristiansen K."/>
            <person name="Kudrna D."/>
            <person name="Kulathinal R.J."/>
            <person name="Kumar S."/>
            <person name="Kwok R."/>
            <person name="Lander E."/>
            <person name="Langley C.H."/>
            <person name="Lapoint R."/>
            <person name="Lazzaro B.P."/>
            <person name="Lee S.J."/>
            <person name="Levesque L."/>
            <person name="Li R."/>
            <person name="Lin C.F."/>
            <person name="Lin M.F."/>
            <person name="Lindblad-Toh K."/>
            <person name="Llopart A."/>
            <person name="Long M."/>
            <person name="Low L."/>
            <person name="Lozovsky E."/>
            <person name="Lu J."/>
            <person name="Luo M."/>
            <person name="Machado C.A."/>
            <person name="Makalowski W."/>
            <person name="Marzo M."/>
            <person name="Matsuda M."/>
            <person name="Matzkin L."/>
            <person name="McAllister B."/>
            <person name="McBride C.S."/>
            <person name="McKernan B."/>
            <person name="McKernan K."/>
            <person name="Mendez-Lago M."/>
            <person name="Minx P."/>
            <person name="Mollenhauer M.U."/>
            <person name="Montooth K."/>
            <person name="Mount S.M."/>
            <person name="Mu X."/>
            <person name="Myers E."/>
            <person name="Negre B."/>
            <person name="Newfeld S."/>
            <person name="Nielsen R."/>
            <person name="Noor M.A."/>
            <person name="O'Grady P."/>
            <person name="Pachter L."/>
            <person name="Papaceit M."/>
            <person name="Parisi M.J."/>
            <person name="Parisi M."/>
            <person name="Parts L."/>
            <person name="Pedersen J.S."/>
            <person name="Pesole G."/>
            <person name="Phillippy A.M."/>
            <person name="Ponting C.P."/>
            <person name="Pop M."/>
            <person name="Porcelli D."/>
            <person name="Powell J.R."/>
            <person name="Prohaska S."/>
            <person name="Pruitt K."/>
            <person name="Puig M."/>
            <person name="Quesneville H."/>
            <person name="Ram K.R."/>
            <person name="Rand D."/>
            <person name="Rasmussen M.D."/>
            <person name="Reed L.K."/>
            <person name="Reenan R."/>
            <person name="Reily A."/>
            <person name="Remington K.A."/>
            <person name="Rieger T.T."/>
            <person name="Ritchie M.G."/>
            <person name="Robin C."/>
            <person name="Rogers Y.H."/>
            <person name="Rohde C."/>
            <person name="Rozas J."/>
            <person name="Rubenfield M.J."/>
            <person name="Ruiz A."/>
            <person name="Russo S."/>
            <person name="Salzberg S.L."/>
            <person name="Sanchez-Gracia A."/>
            <person name="Saranga D.J."/>
            <person name="Sato H."/>
            <person name="Schaeffer S.W."/>
            <person name="Schatz M.C."/>
            <person name="Schlenke T."/>
            <person name="Schwartz R."/>
            <person name="Segarra C."/>
            <person name="Singh R.S."/>
            <person name="Sirot L."/>
            <person name="Sirota M."/>
            <person name="Sisneros N.B."/>
            <person name="Smith C.D."/>
            <person name="Smith T.F."/>
            <person name="Spieth J."/>
            <person name="Stage D.E."/>
            <person name="Stark A."/>
            <person name="Stephan W."/>
            <person name="Strausberg R.L."/>
            <person name="Strempel S."/>
            <person name="Sturgill D."/>
            <person name="Sutton G."/>
            <person name="Sutton G.G."/>
            <person name="Tao W."/>
            <person name="Teichmann S."/>
            <person name="Tobari Y.N."/>
            <person name="Tomimura Y."/>
            <person name="Tsolas J.M."/>
            <person name="Valente V.L."/>
            <person name="Venter E."/>
            <person name="Venter J.C."/>
            <person name="Vicario S."/>
            <person name="Vieira F.G."/>
            <person name="Vilella A.J."/>
            <person name="Villasante A."/>
            <person name="Walenz B."/>
            <person name="Wang J."/>
            <person name="Wasserman M."/>
            <person name="Watts T."/>
            <person name="Wilson D."/>
            <person name="Wilson R.K."/>
            <person name="Wing R.A."/>
            <person name="Wolfner M.F."/>
            <person name="Wong A."/>
            <person name="Wong G.K."/>
            <person name="Wu C.I."/>
            <person name="Wu G."/>
            <person name="Yamamoto D."/>
            <person name="Yang H.P."/>
            <person name="Yang S.P."/>
            <person name="Yorke J.A."/>
            <person name="Yoshida K."/>
            <person name="Zdobnov E."/>
            <person name="Zhang P."/>
            <person name="Zhang Y."/>
            <person name="Zimin A.V."/>
            <person name="Baldwin J."/>
            <person name="Abdouelleil A."/>
            <person name="Abdulkadir J."/>
            <person name="Abebe A."/>
            <person name="Abera B."/>
            <person name="Abreu J."/>
            <person name="Acer S.C."/>
            <person name="Aftuck L."/>
            <person name="Alexander A."/>
            <person name="An P."/>
            <person name="Anderson E."/>
            <person name="Anderson S."/>
            <person name="Arachi H."/>
            <person name="Azer M."/>
            <person name="Bachantsang P."/>
            <person name="Barry A."/>
            <person name="Bayul T."/>
            <person name="Berlin A."/>
            <person name="Bessette D."/>
            <person name="Bloom T."/>
            <person name="Blye J."/>
            <person name="Boguslavskiy L."/>
            <person name="Bonnet C."/>
            <person name="Boukhgalter B."/>
            <person name="Bourzgui I."/>
            <person name="Brown A."/>
            <person name="Cahill P."/>
            <person name="Channer S."/>
            <person name="Cheshatsang Y."/>
            <person name="Chuda L."/>
            <person name="Citroen M."/>
            <person name="Collymore A."/>
            <person name="Cooke P."/>
            <person name="Costello M."/>
            <person name="D'Aco K."/>
            <person name="Daza R."/>
            <person name="De Haan G."/>
            <person name="DeGray S."/>
            <person name="DeMaso C."/>
            <person name="Dhargay N."/>
            <person name="Dooley K."/>
            <person name="Dooley E."/>
            <person name="Doricent M."/>
            <person name="Dorje P."/>
            <person name="Dorjee K."/>
            <person name="Dupes A."/>
            <person name="Elong R."/>
            <person name="Falk J."/>
            <person name="Farina A."/>
            <person name="Faro S."/>
            <person name="Ferguson D."/>
            <person name="Fisher S."/>
            <person name="Foley C.D."/>
            <person name="Franke A."/>
            <person name="Friedrich D."/>
            <person name="Gadbois L."/>
            <person name="Gearin G."/>
            <person name="Gearin C.R."/>
            <person name="Giannoukos G."/>
            <person name="Goode T."/>
            <person name="Graham J."/>
            <person name="Grandbois E."/>
            <person name="Grewal S."/>
            <person name="Gyaltsen K."/>
            <person name="Hafez N."/>
            <person name="Hagos B."/>
            <person name="Hall J."/>
            <person name="Henson C."/>
            <person name="Hollinger A."/>
            <person name="Honan T."/>
            <person name="Huard M.D."/>
            <person name="Hughes L."/>
            <person name="Hurhula B."/>
            <person name="Husby M.E."/>
            <person name="Kamat A."/>
            <person name="Kanga B."/>
            <person name="Kashin S."/>
            <person name="Khazanovich D."/>
            <person name="Kisner P."/>
            <person name="Lance K."/>
            <person name="Lara M."/>
            <person name="Lee W."/>
            <person name="Lennon N."/>
            <person name="Letendre F."/>
            <person name="LeVine R."/>
            <person name="Lipovsky A."/>
            <person name="Liu X."/>
            <person name="Liu J."/>
            <person name="Liu S."/>
            <person name="Lokyitsang T."/>
            <person name="Lokyitsang Y."/>
            <person name="Lubonja R."/>
            <person name="Lui A."/>
            <person name="MacDonald P."/>
            <person name="Magnisalis V."/>
            <person name="Maru K."/>
            <person name="Matthews C."/>
            <person name="McCusker W."/>
            <person name="McDonough S."/>
            <person name="Mehta T."/>
            <person name="Meldrim J."/>
            <person name="Meneus L."/>
            <person name="Mihai O."/>
            <person name="Mihalev A."/>
            <person name="Mihova T."/>
            <person name="Mittelman R."/>
            <person name="Mlenga V."/>
            <person name="Montmayeur A."/>
            <person name="Mulrain L."/>
            <person name="Navidi A."/>
            <person name="Naylor J."/>
            <person name="Negash T."/>
            <person name="Nguyen T."/>
            <person name="Nguyen N."/>
            <person name="Nicol R."/>
            <person name="Norbu C."/>
            <person name="Norbu N."/>
            <person name="Novod N."/>
            <person name="O'Neill B."/>
            <person name="Osman S."/>
            <person name="Markiewicz E."/>
            <person name="Oyono O.L."/>
            <person name="Patti C."/>
            <person name="Phunkhang P."/>
            <person name="Pierre F."/>
            <person name="Priest M."/>
            <person name="Raghuraman S."/>
            <person name="Rege F."/>
            <person name="Reyes R."/>
            <person name="Rise C."/>
            <person name="Rogov P."/>
            <person name="Ross K."/>
            <person name="Ryan E."/>
            <person name="Settipalli S."/>
            <person name="Shea T."/>
            <person name="Sherpa N."/>
            <person name="Shi L."/>
            <person name="Shih D."/>
            <person name="Sparrow T."/>
            <person name="Spaulding J."/>
            <person name="Stalker J."/>
            <person name="Stange-Thomann N."/>
            <person name="Stavropoulos S."/>
            <person name="Stone C."/>
            <person name="Strader C."/>
            <person name="Tesfaye S."/>
            <person name="Thomson T."/>
            <person name="Thoulutsang Y."/>
            <person name="Thoulutsang D."/>
            <person name="Topham K."/>
            <person name="Topping I."/>
            <person name="Tsamla T."/>
            <person name="Vassiliev H."/>
            <person name="Vo A."/>
            <person name="Wangchuk T."/>
            <person name="Wangdi T."/>
            <person name="Weiand M."/>
            <person name="Wilkinson J."/>
            <person name="Wilson A."/>
            <person name="Yadav S."/>
            <person name="Young G."/>
            <person name="Yu Q."/>
            <person name="Zembek L."/>
            <person name="Zhong D."/>
            <person name="Zimmer A."/>
            <person name="Zwirko Z."/>
            <person name="Jaffe D.B."/>
            <person name="Alvarez P."/>
            <person name="Brockman W."/>
            <person name="Butler J."/>
            <person name="Chin C."/>
            <person name="Gnerre S."/>
            <person name="Grabherr M."/>
            <person name="Kleber M."/>
            <person name="Mauceli E."/>
            <person name="MacCallum I."/>
        </authorList>
    </citation>
    <scope>NUCLEOTIDE SEQUENCE [LARGE SCALE GENOMIC DNA]</scope>
    <source>
        <strain evidence="3">Tucson 15081-1352.22</strain>
    </source>
</reference>
<feature type="region of interest" description="Disordered" evidence="1">
    <location>
        <begin position="237"/>
        <end position="342"/>
    </location>
</feature>
<evidence type="ECO:0000256" key="1">
    <source>
        <dbReference type="SAM" id="MobiDB-lite"/>
    </source>
</evidence>
<dbReference type="EMBL" id="CH933810">
    <property type="protein sequence ID" value="EDW07802.2"/>
    <property type="molecule type" value="Genomic_DNA"/>
</dbReference>
<accession>B4L2E1</accession>
<dbReference type="KEGG" id="dmo:Dmoj_GI14658"/>
<dbReference type="AlphaFoldDB" id="B4L2E1"/>
<name>B4L2E1_DROMO</name>
<dbReference type="InParanoid" id="B4L2E1"/>
<dbReference type="OrthoDB" id="7865137at2759"/>
<feature type="compositionally biased region" description="Basic and acidic residues" evidence="1">
    <location>
        <begin position="308"/>
        <end position="318"/>
    </location>
</feature>
<feature type="compositionally biased region" description="Basic residues" evidence="1">
    <location>
        <begin position="263"/>
        <end position="273"/>
    </location>
</feature>
<feature type="compositionally biased region" description="Polar residues" evidence="1">
    <location>
        <begin position="250"/>
        <end position="262"/>
    </location>
</feature>
<evidence type="ECO:0000313" key="3">
    <source>
        <dbReference type="Proteomes" id="UP000009192"/>
    </source>
</evidence>
<dbReference type="Proteomes" id="UP000009192">
    <property type="component" value="Unassembled WGS sequence"/>
</dbReference>
<dbReference type="HOGENOM" id="CLU_454377_0_0_1"/>
<sequence length="342" mass="37318">MGLVPQQQPFSGSQDQSGSYYPYGQAPYFGYMGNGPSMGYMPPGPQQQSLYPGTSDYSYMPSTYGQAYWDQQANANSLPIGDCPMQPRHVYVNGALYNAELVEPPVDFGPPPPFGPNNSLLETEEDSYDPMDAVMPSIYGIRFYNPNNGPDGAIPPRVPRKRKYSHNMYMNSWQPPKAANCFGQGMPWYNNAYPPYPYHNLPTGGNFPNYAYDNSDGAAHNNNRSQLSLEMPMRADAGANAGGNASASATPQNFIPTLSPNSKAKRRQGRNRPRGYIQSFGIVAPLKHNNNGAKNSAGDAKTNVPAAAEKKSPTKKADNSGSNDLAIKWPLLVESNKPNQKS</sequence>
<protein>
    <submittedName>
        <fullName evidence="2">Uncharacterized protein</fullName>
    </submittedName>
</protein>
<evidence type="ECO:0000313" key="2">
    <source>
        <dbReference type="EMBL" id="EDW07802.2"/>
    </source>
</evidence>
<gene>
    <name evidence="2" type="primary">Dmoj\GI14658</name>
    <name evidence="2" type="ORF">Dmoj_GI14658</name>
</gene>
<organism evidence="2 3">
    <name type="scientific">Drosophila mojavensis</name>
    <name type="common">Fruit fly</name>
    <dbReference type="NCBI Taxonomy" id="7230"/>
    <lineage>
        <taxon>Eukaryota</taxon>
        <taxon>Metazoa</taxon>
        <taxon>Ecdysozoa</taxon>
        <taxon>Arthropoda</taxon>
        <taxon>Hexapoda</taxon>
        <taxon>Insecta</taxon>
        <taxon>Pterygota</taxon>
        <taxon>Neoptera</taxon>
        <taxon>Endopterygota</taxon>
        <taxon>Diptera</taxon>
        <taxon>Brachycera</taxon>
        <taxon>Muscomorpha</taxon>
        <taxon>Ephydroidea</taxon>
        <taxon>Drosophilidae</taxon>
        <taxon>Drosophila</taxon>
    </lineage>
</organism>